<feature type="transmembrane region" description="Helical" evidence="1">
    <location>
        <begin position="310"/>
        <end position="331"/>
    </location>
</feature>
<feature type="transmembrane region" description="Helical" evidence="1">
    <location>
        <begin position="503"/>
        <end position="524"/>
    </location>
</feature>
<proteinExistence type="predicted"/>
<feature type="transmembrane region" description="Helical" evidence="1">
    <location>
        <begin position="229"/>
        <end position="251"/>
    </location>
</feature>
<name>A0A2M6WZ97_9BACT</name>
<comment type="caution">
    <text evidence="2">The sequence shown here is derived from an EMBL/GenBank/DDBJ whole genome shotgun (WGS) entry which is preliminary data.</text>
</comment>
<dbReference type="Pfam" id="PF18895">
    <property type="entry name" value="T4SS_pilin"/>
    <property type="match status" value="6"/>
</dbReference>
<dbReference type="Proteomes" id="UP000230731">
    <property type="component" value="Unassembled WGS sequence"/>
</dbReference>
<feature type="transmembrane region" description="Helical" evidence="1">
    <location>
        <begin position="79"/>
        <end position="99"/>
    </location>
</feature>
<gene>
    <name evidence="2" type="ORF">COT71_02435</name>
</gene>
<feature type="transmembrane region" description="Helical" evidence="1">
    <location>
        <begin position="426"/>
        <end position="447"/>
    </location>
</feature>
<feature type="transmembrane region" description="Helical" evidence="1">
    <location>
        <begin position="197"/>
        <end position="217"/>
    </location>
</feature>
<dbReference type="EMBL" id="PEZP01000030">
    <property type="protein sequence ID" value="PIT98131.1"/>
    <property type="molecule type" value="Genomic_DNA"/>
</dbReference>
<feature type="transmembrane region" description="Helical" evidence="1">
    <location>
        <begin position="382"/>
        <end position="405"/>
    </location>
</feature>
<reference evidence="3" key="1">
    <citation type="submission" date="2017-09" db="EMBL/GenBank/DDBJ databases">
        <title>Depth-based differentiation of microbial function through sediment-hosted aquifers and enrichment of novel symbionts in the deep terrestrial subsurface.</title>
        <authorList>
            <person name="Probst A.J."/>
            <person name="Ladd B."/>
            <person name="Jarett J.K."/>
            <person name="Geller-Mcgrath D.E."/>
            <person name="Sieber C.M.K."/>
            <person name="Emerson J.B."/>
            <person name="Anantharaman K."/>
            <person name="Thomas B.C."/>
            <person name="Malmstrom R."/>
            <person name="Stieglmeier M."/>
            <person name="Klingl A."/>
            <person name="Woyke T."/>
            <person name="Ryan C.M."/>
            <person name="Banfield J.F."/>
        </authorList>
    </citation>
    <scope>NUCLEOTIDE SEQUENCE [LARGE SCALE GENOMIC DNA]</scope>
</reference>
<sequence>MVNSSLKKSEDPSGAVKQPRRRLEGLMVLGASLSFCAIVALPAPAHAQLQGIVGNDCGFLGKNCAGNEGVKIINTELNAYIDAALILVDVIAIAFILYAGFQYITSAGDESRARTAKMQIAYVAAGLIVINGANLILNALAHPATDTVALENYFWLFLQFASRFITIAAAAYIIYAGFQYITSAGDEGRARTAKMQILYAAVGMVVGLSADILVDAINSADPAGPYSLINTYINFALALTQVVAAAYLVYAGFQYITSAGDEGRARTAKMQIAYAAAGLLITRFAWLIVINVQTVNPSPIADLIRLLANAAIFLLGAVSVVYLIYAGFLYITSRGETDTTNQAKRQIAFALIGIIVATFASAISAAVRTGQPGTIAAQIEAILLRVITVGEFIAGTVAVIYLIYAGFRYITSAGDTAAADEARRQILYAIIGLIVIGLAFPIANLFLDQNFNTSELLGKIRDIISQVLFLVGIAAVIYLIFAGMLYITSGGDEEQARRARRQIFYAIIGILIIGFSLMIVNFVAGLV</sequence>
<keyword evidence="1" id="KW-1133">Transmembrane helix</keyword>
<evidence type="ECO:0000313" key="2">
    <source>
        <dbReference type="EMBL" id="PIT98131.1"/>
    </source>
</evidence>
<keyword evidence="1" id="KW-0472">Membrane</keyword>
<feature type="transmembrane region" description="Helical" evidence="1">
    <location>
        <begin position="272"/>
        <end position="290"/>
    </location>
</feature>
<evidence type="ECO:0000313" key="3">
    <source>
        <dbReference type="Proteomes" id="UP000230731"/>
    </source>
</evidence>
<keyword evidence="1" id="KW-0812">Transmembrane</keyword>
<dbReference type="InterPro" id="IPR043993">
    <property type="entry name" value="T4SS_pilin"/>
</dbReference>
<feature type="transmembrane region" description="Helical" evidence="1">
    <location>
        <begin position="120"/>
        <end position="141"/>
    </location>
</feature>
<feature type="transmembrane region" description="Helical" evidence="1">
    <location>
        <begin position="26"/>
        <end position="45"/>
    </location>
</feature>
<evidence type="ECO:0000256" key="1">
    <source>
        <dbReference type="SAM" id="Phobius"/>
    </source>
</evidence>
<organism evidence="2 3">
    <name type="scientific">Candidatus Andersenbacteria bacterium CG10_big_fil_rev_8_21_14_0_10_54_11</name>
    <dbReference type="NCBI Taxonomy" id="1974485"/>
    <lineage>
        <taxon>Bacteria</taxon>
        <taxon>Candidatus Anderseniibacteriota</taxon>
    </lineage>
</organism>
<feature type="transmembrane region" description="Helical" evidence="1">
    <location>
        <begin position="153"/>
        <end position="176"/>
    </location>
</feature>
<feature type="transmembrane region" description="Helical" evidence="1">
    <location>
        <begin position="347"/>
        <end position="367"/>
    </location>
</feature>
<accession>A0A2M6WZ97</accession>
<protein>
    <submittedName>
        <fullName evidence="2">Uncharacterized protein</fullName>
    </submittedName>
</protein>
<dbReference type="AlphaFoldDB" id="A0A2M6WZ97"/>
<feature type="transmembrane region" description="Helical" evidence="1">
    <location>
        <begin position="467"/>
        <end position="487"/>
    </location>
</feature>